<feature type="region of interest" description="Disordered" evidence="7">
    <location>
        <begin position="76"/>
        <end position="96"/>
    </location>
</feature>
<evidence type="ECO:0000256" key="5">
    <source>
        <dbReference type="ARBA" id="ARBA00023002"/>
    </source>
</evidence>
<feature type="region of interest" description="Disordered" evidence="7">
    <location>
        <begin position="1"/>
        <end position="42"/>
    </location>
</feature>
<dbReference type="EMBL" id="KB102795">
    <property type="protein sequence ID" value="ELK34841.1"/>
    <property type="molecule type" value="Genomic_DNA"/>
</dbReference>
<evidence type="ECO:0000256" key="7">
    <source>
        <dbReference type="SAM" id="MobiDB-lite"/>
    </source>
</evidence>
<dbReference type="GO" id="GO:0004502">
    <property type="term" value="F:kynurenine 3-monooxygenase activity"/>
    <property type="evidence" value="ECO:0007669"/>
    <property type="project" value="TreeGrafter"/>
</dbReference>
<dbReference type="GO" id="GO:0071949">
    <property type="term" value="F:FAD binding"/>
    <property type="evidence" value="ECO:0007669"/>
    <property type="project" value="InterPro"/>
</dbReference>
<dbReference type="Gene3D" id="3.50.50.60">
    <property type="entry name" value="FAD/NAD(P)-binding domain"/>
    <property type="match status" value="1"/>
</dbReference>
<evidence type="ECO:0000256" key="3">
    <source>
        <dbReference type="ARBA" id="ARBA00022827"/>
    </source>
</evidence>
<dbReference type="InterPro" id="IPR036188">
    <property type="entry name" value="FAD/NAD-bd_sf"/>
</dbReference>
<evidence type="ECO:0000256" key="4">
    <source>
        <dbReference type="ARBA" id="ARBA00022857"/>
    </source>
</evidence>
<dbReference type="PANTHER" id="PTHR46028:SF2">
    <property type="entry name" value="KYNURENINE 3-MONOOXYGENASE"/>
    <property type="match status" value="1"/>
</dbReference>
<dbReference type="eggNOG" id="KOG2614">
    <property type="taxonomic scope" value="Eukaryota"/>
</dbReference>
<keyword evidence="8" id="KW-0812">Transmembrane</keyword>
<evidence type="ECO:0000256" key="2">
    <source>
        <dbReference type="ARBA" id="ARBA00022630"/>
    </source>
</evidence>
<comment type="cofactor">
    <cofactor evidence="1">
        <name>FAD</name>
        <dbReference type="ChEBI" id="CHEBI:57692"/>
    </cofactor>
</comment>
<keyword evidence="2" id="KW-0285">Flavoprotein</keyword>
<feature type="domain" description="FAD-binding" evidence="9">
    <location>
        <begin position="186"/>
        <end position="384"/>
    </location>
</feature>
<gene>
    <name evidence="10" type="ORF">MDA_GLEAN10009978</name>
</gene>
<dbReference type="AlphaFoldDB" id="L5M8Y5"/>
<feature type="transmembrane region" description="Helical" evidence="8">
    <location>
        <begin position="442"/>
        <end position="460"/>
    </location>
</feature>
<keyword evidence="11" id="KW-1185">Reference proteome</keyword>
<protein>
    <submittedName>
        <fullName evidence="10">Kynurenine 3-monooxygenase</fullName>
    </submittedName>
</protein>
<evidence type="ECO:0000256" key="6">
    <source>
        <dbReference type="ARBA" id="ARBA00023033"/>
    </source>
</evidence>
<keyword evidence="6 10" id="KW-0503">Monooxygenase</keyword>
<keyword evidence="3" id="KW-0274">FAD</keyword>
<keyword evidence="4" id="KW-0521">NADP</keyword>
<dbReference type="PANTHER" id="PTHR46028">
    <property type="entry name" value="KYNURENINE 3-MONOOXYGENASE"/>
    <property type="match status" value="1"/>
</dbReference>
<evidence type="ECO:0000313" key="10">
    <source>
        <dbReference type="EMBL" id="ELK34841.1"/>
    </source>
</evidence>
<keyword evidence="8" id="KW-0472">Membrane</keyword>
<evidence type="ECO:0000259" key="9">
    <source>
        <dbReference type="Pfam" id="PF01494"/>
    </source>
</evidence>
<name>L5M8Y5_MYODS</name>
<organism evidence="10 11">
    <name type="scientific">Myotis davidii</name>
    <name type="common">David's myotis</name>
    <dbReference type="NCBI Taxonomy" id="225400"/>
    <lineage>
        <taxon>Eukaryota</taxon>
        <taxon>Metazoa</taxon>
        <taxon>Chordata</taxon>
        <taxon>Craniata</taxon>
        <taxon>Vertebrata</taxon>
        <taxon>Euteleostomi</taxon>
        <taxon>Mammalia</taxon>
        <taxon>Eutheria</taxon>
        <taxon>Laurasiatheria</taxon>
        <taxon>Chiroptera</taxon>
        <taxon>Yangochiroptera</taxon>
        <taxon>Vespertilionidae</taxon>
        <taxon>Myotis</taxon>
    </lineage>
</organism>
<sequence length="495" mass="56859">MGHRDLLPEATGWEQWGCNTQEREGVSSQNPEKRRNKGERRSSSGVLFFSWEAETQAALSQEERRQLRLLAVTVQGRTPPRDDKNTTQRLGGPLAWPAIGADRDQLAREGLWEVPGRVQPISPSPDWPNPSSKLTYQSECLPLVILVQAAKFCVKVMPLRLPPTAHDLSSPWGTLQPVSVTAFSRAVEKYPNTKVYFGHRLLTCNLEEGTITVAGSDQVPKDVTYDLIVGCDGAYSTVRGQLMKKPRFDYSQQYIPHGYMELTIPPRNGDFAMEPNYLHIWPRNTFMMIALPNKNKTFTCTLFMPFEEFEKLPTSRDVLDFFHKYFPDAVPLMGEQALTRDFFLLPAQPMISVKCSPFHFKSRCVLMGDAAHAIVPFFGQGMNAMRAHVNSRWFIFQKNVERFLHAIMPSTFIPLYTMVTFSRIRYHEAMLRWRWQKKVINTGFFIFGTLIAIGSTYFLIRSMASRHLDYLRRPWDWVTNLQNTGQVSLKTPWSY</sequence>
<dbReference type="GO" id="GO:0070189">
    <property type="term" value="P:kynurenine metabolic process"/>
    <property type="evidence" value="ECO:0007669"/>
    <property type="project" value="TreeGrafter"/>
</dbReference>
<dbReference type="GO" id="GO:0005741">
    <property type="term" value="C:mitochondrial outer membrane"/>
    <property type="evidence" value="ECO:0007669"/>
    <property type="project" value="TreeGrafter"/>
</dbReference>
<accession>L5M8Y5</accession>
<feature type="transmembrane region" description="Helical" evidence="8">
    <location>
        <begin position="403"/>
        <end position="421"/>
    </location>
</feature>
<evidence type="ECO:0000313" key="11">
    <source>
        <dbReference type="Proteomes" id="UP000010556"/>
    </source>
</evidence>
<dbReference type="InterPro" id="IPR002938">
    <property type="entry name" value="FAD-bd"/>
</dbReference>
<reference evidence="11" key="1">
    <citation type="journal article" date="2013" name="Science">
        <title>Comparative analysis of bat genomes provides insight into the evolution of flight and immunity.</title>
        <authorList>
            <person name="Zhang G."/>
            <person name="Cowled C."/>
            <person name="Shi Z."/>
            <person name="Huang Z."/>
            <person name="Bishop-Lilly K.A."/>
            <person name="Fang X."/>
            <person name="Wynne J.W."/>
            <person name="Xiong Z."/>
            <person name="Baker M.L."/>
            <person name="Zhao W."/>
            <person name="Tachedjian M."/>
            <person name="Zhu Y."/>
            <person name="Zhou P."/>
            <person name="Jiang X."/>
            <person name="Ng J."/>
            <person name="Yang L."/>
            <person name="Wu L."/>
            <person name="Xiao J."/>
            <person name="Feng Y."/>
            <person name="Chen Y."/>
            <person name="Sun X."/>
            <person name="Zhang Y."/>
            <person name="Marsh G.A."/>
            <person name="Crameri G."/>
            <person name="Broder C.C."/>
            <person name="Frey K.G."/>
            <person name="Wang L.F."/>
            <person name="Wang J."/>
        </authorList>
    </citation>
    <scope>NUCLEOTIDE SEQUENCE [LARGE SCALE GENOMIC DNA]</scope>
</reference>
<dbReference type="Proteomes" id="UP000010556">
    <property type="component" value="Unassembled WGS sequence"/>
</dbReference>
<dbReference type="PRINTS" id="PR00420">
    <property type="entry name" value="RNGMNOXGNASE"/>
</dbReference>
<keyword evidence="5" id="KW-0560">Oxidoreductase</keyword>
<proteinExistence type="predicted"/>
<keyword evidence="8" id="KW-1133">Transmembrane helix</keyword>
<evidence type="ECO:0000256" key="1">
    <source>
        <dbReference type="ARBA" id="ARBA00001974"/>
    </source>
</evidence>
<dbReference type="SUPFAM" id="SSF51905">
    <property type="entry name" value="FAD/NAD(P)-binding domain"/>
    <property type="match status" value="1"/>
</dbReference>
<dbReference type="Pfam" id="PF01494">
    <property type="entry name" value="FAD_binding_3"/>
    <property type="match status" value="1"/>
</dbReference>
<evidence type="ECO:0000256" key="8">
    <source>
        <dbReference type="SAM" id="Phobius"/>
    </source>
</evidence>